<name>A0ABQ2G3M9_9DEIO</name>
<feature type="domain" description="NrS-1 polymerase-like HBD" evidence="1">
    <location>
        <begin position="17"/>
        <end position="72"/>
    </location>
</feature>
<reference evidence="3" key="1">
    <citation type="journal article" date="2019" name="Int. J. Syst. Evol. Microbiol.">
        <title>The Global Catalogue of Microorganisms (GCM) 10K type strain sequencing project: providing services to taxonomists for standard genome sequencing and annotation.</title>
        <authorList>
            <consortium name="The Broad Institute Genomics Platform"/>
            <consortium name="The Broad Institute Genome Sequencing Center for Infectious Disease"/>
            <person name="Wu L."/>
            <person name="Ma J."/>
        </authorList>
    </citation>
    <scope>NUCLEOTIDE SEQUENCE [LARGE SCALE GENOMIC DNA]</scope>
    <source>
        <strain evidence="3">JCM 15442</strain>
    </source>
</reference>
<keyword evidence="3" id="KW-1185">Reference proteome</keyword>
<gene>
    <name evidence="2" type="ORF">GCM10010840_08900</name>
</gene>
<dbReference type="RefSeq" id="WP_188969373.1">
    <property type="nucleotide sequence ID" value="NZ_BMOL01000002.1"/>
</dbReference>
<dbReference type="InterPro" id="IPR054468">
    <property type="entry name" value="NrSPol-like_HBD"/>
</dbReference>
<accession>A0ABQ2G3M9</accession>
<evidence type="ECO:0000313" key="3">
    <source>
        <dbReference type="Proteomes" id="UP000639973"/>
    </source>
</evidence>
<dbReference type="Proteomes" id="UP000639973">
    <property type="component" value="Unassembled WGS sequence"/>
</dbReference>
<organism evidence="2 3">
    <name type="scientific">Deinococcus aerolatus</name>
    <dbReference type="NCBI Taxonomy" id="522487"/>
    <lineage>
        <taxon>Bacteria</taxon>
        <taxon>Thermotogati</taxon>
        <taxon>Deinococcota</taxon>
        <taxon>Deinococci</taxon>
        <taxon>Deinococcales</taxon>
        <taxon>Deinococcaceae</taxon>
        <taxon>Deinococcus</taxon>
    </lineage>
</organism>
<proteinExistence type="predicted"/>
<evidence type="ECO:0000313" key="2">
    <source>
        <dbReference type="EMBL" id="GGL73076.1"/>
    </source>
</evidence>
<evidence type="ECO:0000259" key="1">
    <source>
        <dbReference type="Pfam" id="PF22763"/>
    </source>
</evidence>
<dbReference type="Pfam" id="PF22763">
    <property type="entry name" value="NrS1-1_pol-like_HBD"/>
    <property type="match status" value="1"/>
</dbReference>
<comment type="caution">
    <text evidence="2">The sequence shown here is derived from an EMBL/GenBank/DDBJ whole genome shotgun (WGS) entry which is preliminary data.</text>
</comment>
<sequence length="79" mass="8702">MQLLSGAWADLGYASASEGDYAAVRFLAFWTRDEDQIERLLRASGLVRTKYDQPGYLSRTLTRALALGGPVYSGKGENE</sequence>
<dbReference type="EMBL" id="BMOL01000002">
    <property type="protein sequence ID" value="GGL73076.1"/>
    <property type="molecule type" value="Genomic_DNA"/>
</dbReference>
<protein>
    <recommendedName>
        <fullName evidence="1">NrS-1 polymerase-like HBD domain-containing protein</fullName>
    </recommendedName>
</protein>